<feature type="non-terminal residue" evidence="3">
    <location>
        <position position="253"/>
    </location>
</feature>
<dbReference type="OrthoDB" id="6147983at2759"/>
<proteinExistence type="predicted"/>
<dbReference type="InterPro" id="IPR039353">
    <property type="entry name" value="TF_Adf1"/>
</dbReference>
<dbReference type="InterPro" id="IPR004210">
    <property type="entry name" value="BESS_motif"/>
</dbReference>
<evidence type="ECO:0000313" key="4">
    <source>
        <dbReference type="Proteomes" id="UP000410492"/>
    </source>
</evidence>
<protein>
    <recommendedName>
        <fullName evidence="2">MADF domain-containing protein</fullName>
    </recommendedName>
</protein>
<accession>A0A653CCG6</accession>
<dbReference type="PANTHER" id="PTHR12243:SF60">
    <property type="entry name" value="SI:CH211-15D5.12-RELATED"/>
    <property type="match status" value="1"/>
</dbReference>
<dbReference type="Pfam" id="PF10545">
    <property type="entry name" value="MADF_DNA_bdg"/>
    <property type="match status" value="1"/>
</dbReference>
<reference evidence="3 4" key="1">
    <citation type="submission" date="2019-01" db="EMBL/GenBank/DDBJ databases">
        <authorList>
            <person name="Sayadi A."/>
        </authorList>
    </citation>
    <scope>NUCLEOTIDE SEQUENCE [LARGE SCALE GENOMIC DNA]</scope>
</reference>
<feature type="compositionally biased region" description="Acidic residues" evidence="1">
    <location>
        <begin position="110"/>
        <end position="121"/>
    </location>
</feature>
<organism evidence="3 4">
    <name type="scientific">Callosobruchus maculatus</name>
    <name type="common">Southern cowpea weevil</name>
    <name type="synonym">Pulse bruchid</name>
    <dbReference type="NCBI Taxonomy" id="64391"/>
    <lineage>
        <taxon>Eukaryota</taxon>
        <taxon>Metazoa</taxon>
        <taxon>Ecdysozoa</taxon>
        <taxon>Arthropoda</taxon>
        <taxon>Hexapoda</taxon>
        <taxon>Insecta</taxon>
        <taxon>Pterygota</taxon>
        <taxon>Neoptera</taxon>
        <taxon>Endopterygota</taxon>
        <taxon>Coleoptera</taxon>
        <taxon>Polyphaga</taxon>
        <taxon>Cucujiformia</taxon>
        <taxon>Chrysomeloidea</taxon>
        <taxon>Chrysomelidae</taxon>
        <taxon>Bruchinae</taxon>
        <taxon>Bruchini</taxon>
        <taxon>Callosobruchus</taxon>
    </lineage>
</organism>
<gene>
    <name evidence="3" type="ORF">CALMAC_LOCUS8013</name>
</gene>
<sequence>MADDQVFNTKFIGVVEKYPCIYDYTRKDYSRKTIVEKAWKDIESEVKLPAVKCKERWKNLRTAFSRSLKSPRSGSGATRKTYYLKDVMQFVLPFMKAKIQSGNLPHVEETTETELLDDDSNDTSQSEEHLDHSEDRPNESSPSLSTDPNPSVDKIAPAKKLVVSALERKKATEMPNRSSKKRPAATINEADQSFIKYVNCKKSKITVPGNSDPKLDFLKSLLPDLNKMNDYQLRQFKKRTLDTIGSILWDASQ</sequence>
<dbReference type="EMBL" id="CAACVG010007468">
    <property type="protein sequence ID" value="VEN45617.1"/>
    <property type="molecule type" value="Genomic_DNA"/>
</dbReference>
<dbReference type="Pfam" id="PF02944">
    <property type="entry name" value="BESS"/>
    <property type="match status" value="1"/>
</dbReference>
<feature type="region of interest" description="Disordered" evidence="1">
    <location>
        <begin position="103"/>
        <end position="157"/>
    </location>
</feature>
<dbReference type="AlphaFoldDB" id="A0A653CCG6"/>
<dbReference type="Proteomes" id="UP000410492">
    <property type="component" value="Unassembled WGS sequence"/>
</dbReference>
<dbReference type="GO" id="GO:0005634">
    <property type="term" value="C:nucleus"/>
    <property type="evidence" value="ECO:0007669"/>
    <property type="project" value="TreeGrafter"/>
</dbReference>
<dbReference type="PROSITE" id="PS51029">
    <property type="entry name" value="MADF"/>
    <property type="match status" value="1"/>
</dbReference>
<evidence type="ECO:0000313" key="3">
    <source>
        <dbReference type="EMBL" id="VEN45617.1"/>
    </source>
</evidence>
<feature type="compositionally biased region" description="Polar residues" evidence="1">
    <location>
        <begin position="139"/>
        <end position="149"/>
    </location>
</feature>
<evidence type="ECO:0000259" key="2">
    <source>
        <dbReference type="PROSITE" id="PS51029"/>
    </source>
</evidence>
<name>A0A653CCG6_CALMS</name>
<evidence type="ECO:0000256" key="1">
    <source>
        <dbReference type="SAM" id="MobiDB-lite"/>
    </source>
</evidence>
<dbReference type="PANTHER" id="PTHR12243">
    <property type="entry name" value="MADF DOMAIN TRANSCRIPTION FACTOR"/>
    <property type="match status" value="1"/>
</dbReference>
<dbReference type="GO" id="GO:0005667">
    <property type="term" value="C:transcription regulator complex"/>
    <property type="evidence" value="ECO:0007669"/>
    <property type="project" value="TreeGrafter"/>
</dbReference>
<dbReference type="SMART" id="SM00595">
    <property type="entry name" value="MADF"/>
    <property type="match status" value="1"/>
</dbReference>
<dbReference type="GO" id="GO:0003677">
    <property type="term" value="F:DNA binding"/>
    <property type="evidence" value="ECO:0007669"/>
    <property type="project" value="InterPro"/>
</dbReference>
<feature type="compositionally biased region" description="Basic and acidic residues" evidence="1">
    <location>
        <begin position="126"/>
        <end position="138"/>
    </location>
</feature>
<dbReference type="InterPro" id="IPR006578">
    <property type="entry name" value="MADF-dom"/>
</dbReference>
<feature type="domain" description="MADF" evidence="2">
    <location>
        <begin position="10"/>
        <end position="96"/>
    </location>
</feature>
<keyword evidence="4" id="KW-1185">Reference proteome</keyword>
<dbReference type="GO" id="GO:0006357">
    <property type="term" value="P:regulation of transcription by RNA polymerase II"/>
    <property type="evidence" value="ECO:0007669"/>
    <property type="project" value="TreeGrafter"/>
</dbReference>